<proteinExistence type="predicted"/>
<dbReference type="EMBL" id="JABFAC010000005">
    <property type="protein sequence ID" value="MBA0613488.1"/>
    <property type="molecule type" value="Genomic_DNA"/>
</dbReference>
<dbReference type="Proteomes" id="UP000593561">
    <property type="component" value="Unassembled WGS sequence"/>
</dbReference>
<evidence type="ECO:0000313" key="1">
    <source>
        <dbReference type="EMBL" id="MBA0613488.1"/>
    </source>
</evidence>
<keyword evidence="2" id="KW-1185">Reference proteome</keyword>
<evidence type="ECO:0000313" key="2">
    <source>
        <dbReference type="Proteomes" id="UP000593561"/>
    </source>
</evidence>
<comment type="caution">
    <text evidence="1">The sequence shown here is derived from an EMBL/GenBank/DDBJ whole genome shotgun (WGS) entry which is preliminary data.</text>
</comment>
<accession>A0A7J8RI12</accession>
<sequence>MGVVKEGLQLVEKEPATP</sequence>
<organism evidence="1 2">
    <name type="scientific">Gossypium davidsonii</name>
    <name type="common">Davidson's cotton</name>
    <name type="synonym">Gossypium klotzschianum subsp. davidsonii</name>
    <dbReference type="NCBI Taxonomy" id="34287"/>
    <lineage>
        <taxon>Eukaryota</taxon>
        <taxon>Viridiplantae</taxon>
        <taxon>Streptophyta</taxon>
        <taxon>Embryophyta</taxon>
        <taxon>Tracheophyta</taxon>
        <taxon>Spermatophyta</taxon>
        <taxon>Magnoliopsida</taxon>
        <taxon>eudicotyledons</taxon>
        <taxon>Gunneridae</taxon>
        <taxon>Pentapetalae</taxon>
        <taxon>rosids</taxon>
        <taxon>malvids</taxon>
        <taxon>Malvales</taxon>
        <taxon>Malvaceae</taxon>
        <taxon>Malvoideae</taxon>
        <taxon>Gossypium</taxon>
    </lineage>
</organism>
<reference evidence="1 2" key="1">
    <citation type="journal article" date="2019" name="Genome Biol. Evol.">
        <title>Insights into the evolution of the New World diploid cottons (Gossypium, subgenus Houzingenia) based on genome sequencing.</title>
        <authorList>
            <person name="Grover C.E."/>
            <person name="Arick M.A. 2nd"/>
            <person name="Thrash A."/>
            <person name="Conover J.L."/>
            <person name="Sanders W.S."/>
            <person name="Peterson D.G."/>
            <person name="Frelichowski J.E."/>
            <person name="Scheffler J.A."/>
            <person name="Scheffler B.E."/>
            <person name="Wendel J.F."/>
        </authorList>
    </citation>
    <scope>NUCLEOTIDE SEQUENCE [LARGE SCALE GENOMIC DNA]</scope>
    <source>
        <strain evidence="1">27</strain>
        <tissue evidence="1">Leaf</tissue>
    </source>
</reference>
<dbReference type="AlphaFoldDB" id="A0A7J8RI12"/>
<name>A0A7J8RI12_GOSDV</name>
<gene>
    <name evidence="1" type="ORF">Godav_013917</name>
</gene>
<protein>
    <submittedName>
        <fullName evidence="1">Uncharacterized protein</fullName>
    </submittedName>
</protein>